<feature type="region of interest" description="Disordered" evidence="8">
    <location>
        <begin position="715"/>
        <end position="774"/>
    </location>
</feature>
<gene>
    <name evidence="10" type="ORF">FH972_025760</name>
</gene>
<comment type="function">
    <text evidence="7">Component of the Mediator complex, a coactivator involved in the regulated transcription of nearly all RNA polymerase II-dependent genes. Mediator functions as a bridge to convey information from gene-specific regulatory proteins to the basal RNA polymerase II transcription machinery. Mediator is recruited to promoters by direct interactions with regulatory proteins and serves as a scaffold for the assembly of a functional preinitiation complex with RNA polymerase II and the general transcription factors.</text>
</comment>
<dbReference type="Pfam" id="PF10744">
    <property type="entry name" value="Med1"/>
    <property type="match status" value="1"/>
</dbReference>
<dbReference type="OrthoDB" id="5310959at2759"/>
<keyword evidence="4 7" id="KW-0010">Activator</keyword>
<dbReference type="GO" id="GO:0045944">
    <property type="term" value="P:positive regulation of transcription by RNA polymerase II"/>
    <property type="evidence" value="ECO:0007669"/>
    <property type="project" value="UniProtKB-ARBA"/>
</dbReference>
<dbReference type="GO" id="GO:0003712">
    <property type="term" value="F:transcription coregulator activity"/>
    <property type="evidence" value="ECO:0007669"/>
    <property type="project" value="InterPro"/>
</dbReference>
<evidence type="ECO:0000256" key="2">
    <source>
        <dbReference type="ARBA" id="ARBA00006210"/>
    </source>
</evidence>
<keyword evidence="5 7" id="KW-0804">Transcription</keyword>
<accession>A0A5N6L2C0</accession>
<feature type="region of interest" description="Disordered" evidence="8">
    <location>
        <begin position="546"/>
        <end position="565"/>
    </location>
</feature>
<dbReference type="GO" id="GO:0016592">
    <property type="term" value="C:mediator complex"/>
    <property type="evidence" value="ECO:0007669"/>
    <property type="project" value="InterPro"/>
</dbReference>
<comment type="caution">
    <text evidence="10">The sequence shown here is derived from an EMBL/GenBank/DDBJ whole genome shotgun (WGS) entry which is preliminary data.</text>
</comment>
<dbReference type="Proteomes" id="UP000327013">
    <property type="component" value="Unassembled WGS sequence"/>
</dbReference>
<evidence type="ECO:0000256" key="4">
    <source>
        <dbReference type="ARBA" id="ARBA00023159"/>
    </source>
</evidence>
<dbReference type="InterPro" id="IPR019680">
    <property type="entry name" value="Mediator_Med1"/>
</dbReference>
<name>A0A5N6L2C0_9ROSI</name>
<sequence length="866" mass="94626">MTAGIGSPGIHESLGMALSMSTMGVAMGLSSSTLGVNLGTGSSIGPGRMGEDERRRRLEAVLQVIGQRTGMVSQHGLEQLGRRLGLNLAWDSFSTTRIGHGRLLTLAGSQDSFAVDVEFCERPNETDNVVRVTLTYHGLNDAVNEGTGQAGRIMHRNLTTRKDDQGITPALDRFAINLEKLSRMDKLSTAGVSCFEAINGVYTSLKKLHDHETKAAATLLEDRATDQRVEMEVLCKGSGSPKLHARGRLGMQLDYWRSQYLALSRVQTARIPEDCTPMDLDTDTNQTMNNDLFEDDGLTYSLIIECEYSPPHTYPTIRVSTDWISDRVKQSPDDIDSVLNDTNESSPPILHTDWQDPIAFGPAQEGEVHSQARFTAKFDPPICIPFRTAVQIYASVGVDISHELCNVAWHAHILDCLETPLPAAGSPFRTVAYRSLARPSEEPSDYEREVWRASLTIPRAESARVIDSLPFSHPKQLVAVLPILRQYIFLGSLLKKIFPSKPTLSLAAKSERRPNTVHFSQEEHSKRPISGSALNDDIDIFMAASDDEADGKSTTAPQRDQLDAQPPIKSLDIMLRMDGLVGPRLAIAVPPAQSYRDTGESKMVLAESYLRPIFLRALRQNGAPCGTLSRRTLTTLSGASHIYVFSHPDAPSRGQKHLFTLLPTSPPTPALALGSSLENPPSPDTFVENPDFLQVLHSVVAEHAVQDPSVQSQASAFVSQSGSGLGSGGSLFPQNRLKQRQSRSPAADKANKGANGEKRHARHDGSRTDGMSAQGVQLPGGRGGFIHVQDERNPPDWGRIAWPEDILGSLEVDGSGQFVDGTGRYQRSGTYRLVTREGMFGISSFLRDKVKDSLTSIEKNLTTKQS</sequence>
<feature type="domain" description="Mediator complex subunit Med1" evidence="9">
    <location>
        <begin position="60"/>
        <end position="498"/>
    </location>
</feature>
<protein>
    <recommendedName>
        <fullName evidence="7">Mediator of RNA polymerase II transcription subunit 1</fullName>
    </recommendedName>
    <alternativeName>
        <fullName evidence="7">Mediator complex subunit 1</fullName>
    </alternativeName>
</protein>
<proteinExistence type="inferred from homology"/>
<evidence type="ECO:0000256" key="3">
    <source>
        <dbReference type="ARBA" id="ARBA00023015"/>
    </source>
</evidence>
<keyword evidence="3 7" id="KW-0805">Transcription regulation</keyword>
<evidence type="ECO:0000313" key="10">
    <source>
        <dbReference type="EMBL" id="KAB8576232.1"/>
    </source>
</evidence>
<evidence type="ECO:0000313" key="11">
    <source>
        <dbReference type="Proteomes" id="UP000327013"/>
    </source>
</evidence>
<reference evidence="10 11" key="1">
    <citation type="submission" date="2019-06" db="EMBL/GenBank/DDBJ databases">
        <title>A chromosomal-level reference genome of Carpinus fangiana (Coryloideae, Betulaceae).</title>
        <authorList>
            <person name="Yang X."/>
            <person name="Wang Z."/>
            <person name="Zhang L."/>
            <person name="Hao G."/>
            <person name="Liu J."/>
            <person name="Yang Y."/>
        </authorList>
    </citation>
    <scope>NUCLEOTIDE SEQUENCE [LARGE SCALE GENOMIC DNA]</scope>
    <source>
        <strain evidence="10">Cfa_2016G</strain>
        <tissue evidence="10">Leaf</tissue>
    </source>
</reference>
<evidence type="ECO:0000256" key="6">
    <source>
        <dbReference type="ARBA" id="ARBA00023242"/>
    </source>
</evidence>
<dbReference type="PANTHER" id="PTHR35041:SF4">
    <property type="entry name" value="MEDIATOR OF RNA POLYMERASE II TRANSCRIPTION SUBUNIT 1"/>
    <property type="match status" value="1"/>
</dbReference>
<evidence type="ECO:0000259" key="9">
    <source>
        <dbReference type="Pfam" id="PF10744"/>
    </source>
</evidence>
<evidence type="ECO:0000256" key="5">
    <source>
        <dbReference type="ARBA" id="ARBA00023163"/>
    </source>
</evidence>
<dbReference type="EMBL" id="VIBQ01000066">
    <property type="protein sequence ID" value="KAB8576232.1"/>
    <property type="molecule type" value="Genomic_DNA"/>
</dbReference>
<dbReference type="PANTHER" id="PTHR35041">
    <property type="entry name" value="MEDIATOR OF RNA POLYMERASE II TRANSCRIPTION SUBUNIT 1"/>
    <property type="match status" value="1"/>
</dbReference>
<dbReference type="AlphaFoldDB" id="A0A5N6L2C0"/>
<evidence type="ECO:0000256" key="8">
    <source>
        <dbReference type="SAM" id="MobiDB-lite"/>
    </source>
</evidence>
<feature type="compositionally biased region" description="Basic and acidic residues" evidence="8">
    <location>
        <begin position="749"/>
        <end position="767"/>
    </location>
</feature>
<organism evidence="10 11">
    <name type="scientific">Carpinus fangiana</name>
    <dbReference type="NCBI Taxonomy" id="176857"/>
    <lineage>
        <taxon>Eukaryota</taxon>
        <taxon>Viridiplantae</taxon>
        <taxon>Streptophyta</taxon>
        <taxon>Embryophyta</taxon>
        <taxon>Tracheophyta</taxon>
        <taxon>Spermatophyta</taxon>
        <taxon>Magnoliopsida</taxon>
        <taxon>eudicotyledons</taxon>
        <taxon>Gunneridae</taxon>
        <taxon>Pentapetalae</taxon>
        <taxon>rosids</taxon>
        <taxon>fabids</taxon>
        <taxon>Fagales</taxon>
        <taxon>Betulaceae</taxon>
        <taxon>Carpinus</taxon>
    </lineage>
</organism>
<comment type="subcellular location">
    <subcellularLocation>
        <location evidence="1 7">Nucleus</location>
    </subcellularLocation>
</comment>
<evidence type="ECO:0000256" key="1">
    <source>
        <dbReference type="ARBA" id="ARBA00004123"/>
    </source>
</evidence>
<keyword evidence="11" id="KW-1185">Reference proteome</keyword>
<keyword evidence="6 7" id="KW-0539">Nucleus</keyword>
<comment type="similarity">
    <text evidence="2 7">Belongs to the Mediator complex subunit 1 family.</text>
</comment>
<evidence type="ECO:0000256" key="7">
    <source>
        <dbReference type="RuleBase" id="RU364059"/>
    </source>
</evidence>